<keyword evidence="4 5" id="KW-0687">Ribonucleoprotein</keyword>
<accession>A0A498C5G2</accession>
<evidence type="ECO:0000259" key="7">
    <source>
        <dbReference type="Pfam" id="PF01386"/>
    </source>
</evidence>
<dbReference type="Pfam" id="PF01386">
    <property type="entry name" value="Ribosomal_L25p"/>
    <property type="match status" value="1"/>
</dbReference>
<dbReference type="NCBIfam" id="NF004612">
    <property type="entry name" value="PRK05943.1"/>
    <property type="match status" value="1"/>
</dbReference>
<dbReference type="PANTHER" id="PTHR33284">
    <property type="entry name" value="RIBOSOMAL PROTEIN L25/GLN-TRNA SYNTHETASE, ANTI-CODON-BINDING DOMAIN-CONTAINING PROTEIN"/>
    <property type="match status" value="1"/>
</dbReference>
<dbReference type="GO" id="GO:0022625">
    <property type="term" value="C:cytosolic large ribosomal subunit"/>
    <property type="evidence" value="ECO:0007669"/>
    <property type="project" value="TreeGrafter"/>
</dbReference>
<dbReference type="GO" id="GO:0003735">
    <property type="term" value="F:structural constituent of ribosome"/>
    <property type="evidence" value="ECO:0007669"/>
    <property type="project" value="InterPro"/>
</dbReference>
<comment type="similarity">
    <text evidence="5">Belongs to the bacterial ribosomal protein bL25 family. CTC subfamily.</text>
</comment>
<dbReference type="InterPro" id="IPR020055">
    <property type="entry name" value="Ribosomal_bL25_short"/>
</dbReference>
<evidence type="ECO:0000313" key="10">
    <source>
        <dbReference type="Proteomes" id="UP000275461"/>
    </source>
</evidence>
<name>A0A498C5G2_9GAMM</name>
<dbReference type="HAMAP" id="MF_01336">
    <property type="entry name" value="Ribosomal_bL25"/>
    <property type="match status" value="1"/>
</dbReference>
<comment type="caution">
    <text evidence="9">The sequence shown here is derived from an EMBL/GenBank/DDBJ whole genome shotgun (WGS) entry which is preliminary data.</text>
</comment>
<evidence type="ECO:0000259" key="8">
    <source>
        <dbReference type="Pfam" id="PF14693"/>
    </source>
</evidence>
<dbReference type="NCBIfam" id="NF004130">
    <property type="entry name" value="PRK05618.1-5"/>
    <property type="match status" value="1"/>
</dbReference>
<evidence type="ECO:0000313" key="9">
    <source>
        <dbReference type="EMBL" id="RLK51474.1"/>
    </source>
</evidence>
<evidence type="ECO:0000256" key="6">
    <source>
        <dbReference type="SAM" id="MobiDB-lite"/>
    </source>
</evidence>
<reference evidence="9 10" key="1">
    <citation type="submission" date="2018-10" db="EMBL/GenBank/DDBJ databases">
        <title>Genomic Encyclopedia of Type Strains, Phase IV (KMG-IV): sequencing the most valuable type-strain genomes for metagenomic binning, comparative biology and taxonomic classification.</title>
        <authorList>
            <person name="Goeker M."/>
        </authorList>
    </citation>
    <scope>NUCLEOTIDE SEQUENCE [LARGE SCALE GENOMIC DNA]</scope>
    <source>
        <strain evidence="9 10">DSM 12769</strain>
    </source>
</reference>
<organism evidence="9 10">
    <name type="scientific">Alkalispirillum mobile</name>
    <dbReference type="NCBI Taxonomy" id="85925"/>
    <lineage>
        <taxon>Bacteria</taxon>
        <taxon>Pseudomonadati</taxon>
        <taxon>Pseudomonadota</taxon>
        <taxon>Gammaproteobacteria</taxon>
        <taxon>Chromatiales</taxon>
        <taxon>Ectothiorhodospiraceae</taxon>
        <taxon>Alkalispirillum</taxon>
    </lineage>
</organism>
<evidence type="ECO:0000256" key="4">
    <source>
        <dbReference type="ARBA" id="ARBA00023274"/>
    </source>
</evidence>
<dbReference type="InterPro" id="IPR020056">
    <property type="entry name" value="Rbsml_bL25/Gln-tRNA_synth_N"/>
</dbReference>
<sequence>MSAIEMKLDAELRTETGRGASRRLRRAKRVPAIIYGGHKDPKAITLNLLQLDRLMQEEAFYSQILTITVDGTQEQAIVKDLQRHPFKPLVEHVDLQRVVANEKVHTGVPVHFINEDKAPGIKSGGIIHHDANEIQIACLPKDLPEYLEVDVAELELGKSIHLSEVPLPAGVEIPELAQGEDHDHPVVSIHASRKSKTGEGDEEAEGEDGEEAAED</sequence>
<dbReference type="HAMAP" id="MF_01334">
    <property type="entry name" value="Ribosomal_bL25_CTC"/>
    <property type="match status" value="1"/>
</dbReference>
<dbReference type="InterPro" id="IPR020930">
    <property type="entry name" value="Ribosomal_uL5_bac-type"/>
</dbReference>
<dbReference type="GO" id="GO:0006412">
    <property type="term" value="P:translation"/>
    <property type="evidence" value="ECO:0007669"/>
    <property type="project" value="UniProtKB-UniRule"/>
</dbReference>
<evidence type="ECO:0000256" key="1">
    <source>
        <dbReference type="ARBA" id="ARBA00022730"/>
    </source>
</evidence>
<dbReference type="InterPro" id="IPR001021">
    <property type="entry name" value="Ribosomal_bL25_long"/>
</dbReference>
<feature type="region of interest" description="Disordered" evidence="6">
    <location>
        <begin position="177"/>
        <end position="215"/>
    </location>
</feature>
<dbReference type="SUPFAM" id="SSF50715">
    <property type="entry name" value="Ribosomal protein L25-like"/>
    <property type="match status" value="1"/>
</dbReference>
<dbReference type="FunFam" id="2.40.240.10:FF:000002">
    <property type="entry name" value="50S ribosomal protein L25"/>
    <property type="match status" value="1"/>
</dbReference>
<evidence type="ECO:0000256" key="3">
    <source>
        <dbReference type="ARBA" id="ARBA00022980"/>
    </source>
</evidence>
<dbReference type="NCBIfam" id="TIGR00731">
    <property type="entry name" value="bL25_bact_ctc"/>
    <property type="match status" value="1"/>
</dbReference>
<dbReference type="Proteomes" id="UP000275461">
    <property type="component" value="Unassembled WGS sequence"/>
</dbReference>
<dbReference type="InterPro" id="IPR029751">
    <property type="entry name" value="Ribosomal_L25_dom"/>
</dbReference>
<dbReference type="CDD" id="cd00495">
    <property type="entry name" value="Ribosomal_L25_TL5_CTC"/>
    <property type="match status" value="1"/>
</dbReference>
<comment type="function">
    <text evidence="5">This is one of the proteins that binds to the 5S RNA in the ribosome where it forms part of the central protuberance.</text>
</comment>
<dbReference type="NCBIfam" id="NF004128">
    <property type="entry name" value="PRK05618.1-2"/>
    <property type="match status" value="1"/>
</dbReference>
<proteinExistence type="inferred from homology"/>
<keyword evidence="1 5" id="KW-0699">rRNA-binding</keyword>
<dbReference type="Gene3D" id="2.170.120.20">
    <property type="entry name" value="Ribosomal protein L25, beta domain"/>
    <property type="match status" value="1"/>
</dbReference>
<dbReference type="AlphaFoldDB" id="A0A498C5G2"/>
<protein>
    <recommendedName>
        <fullName evidence="5">Large ribosomal subunit protein bL25</fullName>
    </recommendedName>
    <alternativeName>
        <fullName evidence="5">General stress protein CTC</fullName>
    </alternativeName>
</protein>
<dbReference type="InterPro" id="IPR037121">
    <property type="entry name" value="Ribosomal_bL25_C"/>
</dbReference>
<dbReference type="EMBL" id="RCDA01000001">
    <property type="protein sequence ID" value="RLK51474.1"/>
    <property type="molecule type" value="Genomic_DNA"/>
</dbReference>
<feature type="compositionally biased region" description="Acidic residues" evidence="6">
    <location>
        <begin position="200"/>
        <end position="215"/>
    </location>
</feature>
<comment type="subunit">
    <text evidence="5">Part of the 50S ribosomal subunit; part of the 5S rRNA/L5/L18/L25 subcomplex. Contacts the 5S rRNA. Binds to the 5S rRNA independently of L5 and L18.</text>
</comment>
<keyword evidence="2 5" id="KW-0694">RNA-binding</keyword>
<gene>
    <name evidence="5" type="primary">rplY</name>
    <name evidence="5" type="synonym">ctc</name>
    <name evidence="9" type="ORF">DFR31_1415</name>
</gene>
<dbReference type="InterPro" id="IPR011035">
    <property type="entry name" value="Ribosomal_bL25/Gln-tRNA_synth"/>
</dbReference>
<evidence type="ECO:0000256" key="5">
    <source>
        <dbReference type="HAMAP-Rule" id="MF_01334"/>
    </source>
</evidence>
<dbReference type="PANTHER" id="PTHR33284:SF1">
    <property type="entry name" value="RIBOSOMAL PROTEIN L25_GLN-TRNA SYNTHETASE, ANTI-CODON-BINDING DOMAIN-CONTAINING PROTEIN"/>
    <property type="match status" value="1"/>
</dbReference>
<dbReference type="GO" id="GO:0008097">
    <property type="term" value="F:5S rRNA binding"/>
    <property type="evidence" value="ECO:0007669"/>
    <property type="project" value="InterPro"/>
</dbReference>
<feature type="domain" description="Large ribosomal subunit protein bL25 L25" evidence="7">
    <location>
        <begin position="8"/>
        <end position="95"/>
    </location>
</feature>
<evidence type="ECO:0000256" key="2">
    <source>
        <dbReference type="ARBA" id="ARBA00022884"/>
    </source>
</evidence>
<dbReference type="Pfam" id="PF14693">
    <property type="entry name" value="Ribosomal_TL5_C"/>
    <property type="match status" value="1"/>
</dbReference>
<feature type="domain" description="Large ribosomal subunit protein bL25 beta" evidence="8">
    <location>
        <begin position="103"/>
        <end position="193"/>
    </location>
</feature>
<dbReference type="InterPro" id="IPR020057">
    <property type="entry name" value="Ribosomal_bL25_b-dom"/>
</dbReference>
<keyword evidence="3 5" id="KW-0689">Ribosomal protein</keyword>
<keyword evidence="10" id="KW-1185">Reference proteome</keyword>
<dbReference type="OrthoDB" id="9806411at2"/>
<dbReference type="Gene3D" id="2.40.240.10">
    <property type="entry name" value="Ribosomal Protein L25, Chain P"/>
    <property type="match status" value="1"/>
</dbReference>
<dbReference type="RefSeq" id="WP_121441885.1">
    <property type="nucleotide sequence ID" value="NZ_RCDA01000001.1"/>
</dbReference>